<evidence type="ECO:0000313" key="2">
    <source>
        <dbReference type="EMBL" id="MFC4735259.1"/>
    </source>
</evidence>
<evidence type="ECO:0000313" key="3">
    <source>
        <dbReference type="Proteomes" id="UP001595896"/>
    </source>
</evidence>
<dbReference type="PANTHER" id="PTHR10655">
    <property type="entry name" value="LYSOPHOSPHOLIPASE-RELATED"/>
    <property type="match status" value="1"/>
</dbReference>
<proteinExistence type="predicted"/>
<feature type="domain" description="Dienelactone hydrolase" evidence="1">
    <location>
        <begin position="74"/>
        <end position="177"/>
    </location>
</feature>
<name>A0ABV9NTH2_9BACI</name>
<evidence type="ECO:0000259" key="1">
    <source>
        <dbReference type="Pfam" id="PF01738"/>
    </source>
</evidence>
<gene>
    <name evidence="2" type="ORF">ACFO4L_01560</name>
</gene>
<keyword evidence="2" id="KW-0378">Hydrolase</keyword>
<dbReference type="Proteomes" id="UP001595896">
    <property type="component" value="Unassembled WGS sequence"/>
</dbReference>
<dbReference type="Gene3D" id="3.40.50.1820">
    <property type="entry name" value="alpha/beta hydrolase"/>
    <property type="match status" value="1"/>
</dbReference>
<comment type="caution">
    <text evidence="2">The sequence shown here is derived from an EMBL/GenBank/DDBJ whole genome shotgun (WGS) entry which is preliminary data.</text>
</comment>
<sequence>MKHIYQQGHEDKPVLLMLHGTGGTEHDLLSVASMIDKEASVLSVRGNVSENGMTRYFKRHAPGILDQEDLAYRTDELFEFIKQAADDYGFDPSRVVAVGYSNGANIAANLLLKIKGSLAGAILYHPMIPNKDAVVPDLSNVPVFIGAGINDQMVPMDETEKLRDILQENGAEVSMKVETNGHQLTGTEIDASREWYEQSF</sequence>
<dbReference type="Pfam" id="PF01738">
    <property type="entry name" value="DLH"/>
    <property type="match status" value="1"/>
</dbReference>
<reference evidence="3" key="1">
    <citation type="journal article" date="2019" name="Int. J. Syst. Evol. Microbiol.">
        <title>The Global Catalogue of Microorganisms (GCM) 10K type strain sequencing project: providing services to taxonomists for standard genome sequencing and annotation.</title>
        <authorList>
            <consortium name="The Broad Institute Genomics Platform"/>
            <consortium name="The Broad Institute Genome Sequencing Center for Infectious Disease"/>
            <person name="Wu L."/>
            <person name="Ma J."/>
        </authorList>
    </citation>
    <scope>NUCLEOTIDE SEQUENCE [LARGE SCALE GENOMIC DNA]</scope>
    <source>
        <strain evidence="3">JCM 12165</strain>
    </source>
</reference>
<dbReference type="InterPro" id="IPR002925">
    <property type="entry name" value="Dienelactn_hydro"/>
</dbReference>
<dbReference type="PANTHER" id="PTHR10655:SF17">
    <property type="entry name" value="LYSOPHOSPHOLIPASE-LIKE PROTEIN 1"/>
    <property type="match status" value="1"/>
</dbReference>
<dbReference type="InterPro" id="IPR029058">
    <property type="entry name" value="AB_hydrolase_fold"/>
</dbReference>
<dbReference type="InterPro" id="IPR050565">
    <property type="entry name" value="LYPA1-2/EST-like"/>
</dbReference>
<dbReference type="GO" id="GO:0016787">
    <property type="term" value="F:hydrolase activity"/>
    <property type="evidence" value="ECO:0007669"/>
    <property type="project" value="UniProtKB-KW"/>
</dbReference>
<organism evidence="2 3">
    <name type="scientific">Bacillus daqingensis</name>
    <dbReference type="NCBI Taxonomy" id="872396"/>
    <lineage>
        <taxon>Bacteria</taxon>
        <taxon>Bacillati</taxon>
        <taxon>Bacillota</taxon>
        <taxon>Bacilli</taxon>
        <taxon>Bacillales</taxon>
        <taxon>Bacillaceae</taxon>
        <taxon>Bacillus</taxon>
    </lineage>
</organism>
<keyword evidence="3" id="KW-1185">Reference proteome</keyword>
<dbReference type="SUPFAM" id="SSF53474">
    <property type="entry name" value="alpha/beta-Hydrolases"/>
    <property type="match status" value="1"/>
</dbReference>
<dbReference type="EMBL" id="JBHSGK010000003">
    <property type="protein sequence ID" value="MFC4735259.1"/>
    <property type="molecule type" value="Genomic_DNA"/>
</dbReference>
<protein>
    <submittedName>
        <fullName evidence="2">Alpha/beta hydrolase</fullName>
    </submittedName>
</protein>
<dbReference type="RefSeq" id="WP_377907882.1">
    <property type="nucleotide sequence ID" value="NZ_JBHSGK010000003.1"/>
</dbReference>
<accession>A0ABV9NTH2</accession>